<evidence type="ECO:0000259" key="2">
    <source>
        <dbReference type="Pfam" id="PF03983"/>
    </source>
</evidence>
<evidence type="ECO:0000313" key="4">
    <source>
        <dbReference type="Proteomes" id="UP000317243"/>
    </source>
</evidence>
<accession>A0A5C5W7W2</accession>
<evidence type="ECO:0000313" key="3">
    <source>
        <dbReference type="EMBL" id="TWT46988.1"/>
    </source>
</evidence>
<keyword evidence="4" id="KW-1185">Reference proteome</keyword>
<gene>
    <name evidence="3" type="ORF">KOR42_42560</name>
</gene>
<dbReference type="Gene3D" id="2.30.30.700">
    <property type="entry name" value="SLA1 homology domain 1"/>
    <property type="match status" value="1"/>
</dbReference>
<reference evidence="3 4" key="1">
    <citation type="submission" date="2019-02" db="EMBL/GenBank/DDBJ databases">
        <title>Deep-cultivation of Planctomycetes and their phenomic and genomic characterization uncovers novel biology.</title>
        <authorList>
            <person name="Wiegand S."/>
            <person name="Jogler M."/>
            <person name="Boedeker C."/>
            <person name="Pinto D."/>
            <person name="Vollmers J."/>
            <person name="Rivas-Marin E."/>
            <person name="Kohn T."/>
            <person name="Peeters S.H."/>
            <person name="Heuer A."/>
            <person name="Rast P."/>
            <person name="Oberbeckmann S."/>
            <person name="Bunk B."/>
            <person name="Jeske O."/>
            <person name="Meyerdierks A."/>
            <person name="Storesund J.E."/>
            <person name="Kallscheuer N."/>
            <person name="Luecker S."/>
            <person name="Lage O.M."/>
            <person name="Pohl T."/>
            <person name="Merkel B.J."/>
            <person name="Hornburger P."/>
            <person name="Mueller R.-W."/>
            <person name="Bruemmer F."/>
            <person name="Labrenz M."/>
            <person name="Spormann A.M."/>
            <person name="Op Den Camp H."/>
            <person name="Overmann J."/>
            <person name="Amann R."/>
            <person name="Jetten M.S.M."/>
            <person name="Mascher T."/>
            <person name="Medema M.H."/>
            <person name="Devos D.P."/>
            <person name="Kaster A.-K."/>
            <person name="Ovreas L."/>
            <person name="Rohde M."/>
            <person name="Galperin M.Y."/>
            <person name="Jogler C."/>
        </authorList>
    </citation>
    <scope>NUCLEOTIDE SEQUENCE [LARGE SCALE GENOMIC DNA]</scope>
    <source>
        <strain evidence="3 4">KOR42</strain>
    </source>
</reference>
<evidence type="ECO:0000256" key="1">
    <source>
        <dbReference type="SAM" id="MobiDB-lite"/>
    </source>
</evidence>
<dbReference type="AlphaFoldDB" id="A0A5C5W7W2"/>
<name>A0A5C5W7W2_9PLAN</name>
<feature type="region of interest" description="Disordered" evidence="1">
    <location>
        <begin position="95"/>
        <end position="125"/>
    </location>
</feature>
<protein>
    <recommendedName>
        <fullName evidence="2">SLA1 homology domain-containing protein</fullName>
    </recommendedName>
</protein>
<dbReference type="GO" id="GO:0008092">
    <property type="term" value="F:cytoskeletal protein binding"/>
    <property type="evidence" value="ECO:0007669"/>
    <property type="project" value="InterPro"/>
</dbReference>
<dbReference type="InterPro" id="IPR011047">
    <property type="entry name" value="Quinoprotein_ADH-like_sf"/>
</dbReference>
<dbReference type="Gene3D" id="2.130.10.10">
    <property type="entry name" value="YVTN repeat-like/Quinoprotein amine dehydrogenase"/>
    <property type="match status" value="1"/>
</dbReference>
<dbReference type="Pfam" id="PF03983">
    <property type="entry name" value="SHD1"/>
    <property type="match status" value="1"/>
</dbReference>
<proteinExistence type="predicted"/>
<feature type="region of interest" description="Disordered" evidence="1">
    <location>
        <begin position="616"/>
        <end position="647"/>
    </location>
</feature>
<feature type="compositionally biased region" description="Polar residues" evidence="1">
    <location>
        <begin position="619"/>
        <end position="634"/>
    </location>
</feature>
<organism evidence="3 4">
    <name type="scientific">Thalassoglobus neptunius</name>
    <dbReference type="NCBI Taxonomy" id="1938619"/>
    <lineage>
        <taxon>Bacteria</taxon>
        <taxon>Pseudomonadati</taxon>
        <taxon>Planctomycetota</taxon>
        <taxon>Planctomycetia</taxon>
        <taxon>Planctomycetales</taxon>
        <taxon>Planctomycetaceae</taxon>
        <taxon>Thalassoglobus</taxon>
    </lineage>
</organism>
<dbReference type="InterPro" id="IPR015943">
    <property type="entry name" value="WD40/YVTN_repeat-like_dom_sf"/>
</dbReference>
<dbReference type="GO" id="GO:0042802">
    <property type="term" value="F:identical protein binding"/>
    <property type="evidence" value="ECO:0007669"/>
    <property type="project" value="InterPro"/>
</dbReference>
<dbReference type="GO" id="GO:0030674">
    <property type="term" value="F:protein-macromolecule adaptor activity"/>
    <property type="evidence" value="ECO:0007669"/>
    <property type="project" value="InterPro"/>
</dbReference>
<dbReference type="EMBL" id="SIHI01000026">
    <property type="protein sequence ID" value="TWT46988.1"/>
    <property type="molecule type" value="Genomic_DNA"/>
</dbReference>
<dbReference type="RefSeq" id="WP_231741025.1">
    <property type="nucleotide sequence ID" value="NZ_SIHI01000026.1"/>
</dbReference>
<sequence>MLGSIQQMMNDLTFRLALVPLVVLGMTALAAAEEIRTWQDATGRFKIEAKYVSTEGDTVKLERADGKSIEIPISKLSKEDQDYLDDLKNNPFKVAEDDNPFMVKEDQPGQAAPTPSRSGGARSGSVEVTVDWDQSEHIDVGLAGDGWDFTVEGDQELDFIPKNVGLPTRKEFFEGMKGIAINTVARKAVVGFVADPPGGKNDAVTRLVVCDLQSGRSTGEVTQPGNFVPLALHDDGATLLMRTTKFGFGNSSELQVWRIQGRSINVERVMTPHQDDWKSNNDLNWAAFIDRNTFVTKSSGGIVAFWDMDTFQPICDFKVDGGSRPALSIDRKTLAFSTGKKIGLFDTQSREVICLQSTPRKLQWPNLAFSPSGKQLGCIAFNSILIWNTETGELYRDFETPGLNINGKLEFSDEDFVLAGGRYLIELENMIKLWDYEGAGSVNAIGGVTFFAVNPHKKGGALMPTLVPHDAALDALDAALNEPDLFIFRKGSSVRLDLNGISGQHRAEVEADLRKKLSDLDVQVTDSAPVTIKCTVTGPNSKKMTYTRFGTYDVQIYNTKIEFLYEGKVAWQSSGTNIPHFVRIGADENLGDVLRKKSQQADYSFYKNIVLPRFLQKPNDGNQQNNRARQTIGNSKVVPVASNRSRR</sequence>
<dbReference type="InterPro" id="IPR007131">
    <property type="entry name" value="SHD1"/>
</dbReference>
<dbReference type="GO" id="GO:0043130">
    <property type="term" value="F:ubiquitin binding"/>
    <property type="evidence" value="ECO:0007669"/>
    <property type="project" value="InterPro"/>
</dbReference>
<dbReference type="Proteomes" id="UP000317243">
    <property type="component" value="Unassembled WGS sequence"/>
</dbReference>
<dbReference type="SUPFAM" id="SSF50998">
    <property type="entry name" value="Quinoprotein alcohol dehydrogenase-like"/>
    <property type="match status" value="1"/>
</dbReference>
<feature type="domain" description="SLA1 homology" evidence="2">
    <location>
        <begin position="31"/>
        <end position="88"/>
    </location>
</feature>
<comment type="caution">
    <text evidence="3">The sequence shown here is derived from an EMBL/GenBank/DDBJ whole genome shotgun (WGS) entry which is preliminary data.</text>
</comment>